<accession>A0AAU8JHL8</accession>
<dbReference type="AlphaFoldDB" id="A0AAU8JHL8"/>
<dbReference type="RefSeq" id="WP_190878032.1">
    <property type="nucleotide sequence ID" value="NZ_CP159837.1"/>
</dbReference>
<evidence type="ECO:0000259" key="1">
    <source>
        <dbReference type="Pfam" id="PF20546"/>
    </source>
</evidence>
<dbReference type="Pfam" id="PF20546">
    <property type="entry name" value="DUF6760"/>
    <property type="match status" value="1"/>
</dbReference>
<dbReference type="EMBL" id="CP159837">
    <property type="protein sequence ID" value="XCM37562.1"/>
    <property type="molecule type" value="Genomic_DNA"/>
</dbReference>
<proteinExistence type="predicted"/>
<feature type="domain" description="DUF6760" evidence="1">
    <location>
        <begin position="110"/>
        <end position="149"/>
    </location>
</feature>
<dbReference type="InterPro" id="IPR046648">
    <property type="entry name" value="DUF6760"/>
</dbReference>
<protein>
    <submittedName>
        <fullName evidence="2">DUF6760 family protein</fullName>
    </submittedName>
</protein>
<gene>
    <name evidence="2" type="ORF">ABWT76_000329</name>
</gene>
<name>A0AAU8JHL8_9CYAN</name>
<evidence type="ECO:0000313" key="2">
    <source>
        <dbReference type="EMBL" id="XCM37562.1"/>
    </source>
</evidence>
<organism evidence="2">
    <name type="scientific">Planktothricoides raciborskii GIHE-MW2</name>
    <dbReference type="NCBI Taxonomy" id="2792601"/>
    <lineage>
        <taxon>Bacteria</taxon>
        <taxon>Bacillati</taxon>
        <taxon>Cyanobacteriota</taxon>
        <taxon>Cyanophyceae</taxon>
        <taxon>Oscillatoriophycideae</taxon>
        <taxon>Oscillatoriales</taxon>
        <taxon>Oscillatoriaceae</taxon>
        <taxon>Planktothricoides</taxon>
    </lineage>
</organism>
<reference evidence="2" key="1">
    <citation type="submission" date="2024-07" db="EMBL/GenBank/DDBJ databases">
        <authorList>
            <person name="Kim Y.J."/>
            <person name="Jeong J.Y."/>
        </authorList>
    </citation>
    <scope>NUCLEOTIDE SEQUENCE</scope>
    <source>
        <strain evidence="2">GIHE-MW2</strain>
    </source>
</reference>
<sequence>MRNSTIFEFTLPKGFLDAEGSIHQVGMMRLATGEDEIYVQKHPQVRQNPAYAMLVMLSRLIDDFGHLSVVTPEMLEQLFLIDLLYLRDFFAQIHQPLDVVSGGKVFGYPLEQLYQEVALIAFYFHWSLDDILSLEHSERSRWVQLISQLHK</sequence>